<comment type="caution">
    <text evidence="9">The sequence shown here is derived from an EMBL/GenBank/DDBJ whole genome shotgun (WGS) entry which is preliminary data.</text>
</comment>
<dbReference type="PROSITE" id="PS51786">
    <property type="entry name" value="LON_PROTEOLYTIC"/>
    <property type="match status" value="1"/>
</dbReference>
<dbReference type="GO" id="GO:0006508">
    <property type="term" value="P:proteolysis"/>
    <property type="evidence" value="ECO:0007669"/>
    <property type="project" value="UniProtKB-KW"/>
</dbReference>
<feature type="active site" evidence="7">
    <location>
        <position position="256"/>
    </location>
</feature>
<sequence length="332" mass="36097">MEAIELSGYIHDEKLHIARQSLLPKQLRANALTPSLISLSDDTILYLITHYTREAGVRSLERQIGSVCRAKAVEYAEARDAAKSEMREGEVPEGYRVEVTKEDVERMLGPSRFDPDELEKEARIGVVNGLAYQGSGNGGILHIETTSHPGTGAFHLTGSLGDVISESAHVAFAWVKAHAYELGISHARDEDVFKRLDVHLHLPAGAVKKDGPSAGVAMVVALVSLMRGVAPRKGIAMTGEITLRGAVTPVGGIREKVLAAHRAHLTRLILPLHNKRDVETDLPSSVRDEIEFVFVERVEEVVEAAFEGGWRGLATGGGGGGKELWQERESRL</sequence>
<dbReference type="Proteomes" id="UP000321518">
    <property type="component" value="Unassembled WGS sequence"/>
</dbReference>
<name>A0A511KNG0_RHOTO</name>
<dbReference type="SUPFAM" id="SSF52540">
    <property type="entry name" value="P-loop containing nucleoside triphosphate hydrolases"/>
    <property type="match status" value="1"/>
</dbReference>
<dbReference type="InterPro" id="IPR020568">
    <property type="entry name" value="Ribosomal_Su5_D2-typ_SF"/>
</dbReference>
<proteinExistence type="inferred from homology"/>
<dbReference type="EMBL" id="BJWK01000015">
    <property type="protein sequence ID" value="GEM11455.1"/>
    <property type="molecule type" value="Genomic_DNA"/>
</dbReference>
<dbReference type="InterPro" id="IPR054594">
    <property type="entry name" value="Lon_lid"/>
</dbReference>
<keyword evidence="5" id="KW-0067">ATP-binding</keyword>
<dbReference type="PROSITE" id="PS01046">
    <property type="entry name" value="LON_SER"/>
    <property type="match status" value="1"/>
</dbReference>
<feature type="domain" description="Lon proteolytic" evidence="8">
    <location>
        <begin position="121"/>
        <end position="308"/>
    </location>
</feature>
<keyword evidence="2" id="KW-0547">Nucleotide-binding</keyword>
<keyword evidence="3 7" id="KW-0378">Hydrolase</keyword>
<dbReference type="SUPFAM" id="SSF54211">
    <property type="entry name" value="Ribosomal protein S5 domain 2-like"/>
    <property type="match status" value="1"/>
</dbReference>
<dbReference type="Pfam" id="PF05362">
    <property type="entry name" value="Lon_C"/>
    <property type="match status" value="1"/>
</dbReference>
<evidence type="ECO:0000256" key="7">
    <source>
        <dbReference type="PROSITE-ProRule" id="PRU01122"/>
    </source>
</evidence>
<evidence type="ECO:0000256" key="2">
    <source>
        <dbReference type="ARBA" id="ARBA00022741"/>
    </source>
</evidence>
<keyword evidence="1 7" id="KW-0645">Protease</keyword>
<dbReference type="GO" id="GO:0004176">
    <property type="term" value="F:ATP-dependent peptidase activity"/>
    <property type="evidence" value="ECO:0007669"/>
    <property type="project" value="UniProtKB-UniRule"/>
</dbReference>
<dbReference type="Gene3D" id="1.10.8.60">
    <property type="match status" value="1"/>
</dbReference>
<dbReference type="PRINTS" id="PR00830">
    <property type="entry name" value="ENDOLAPTASE"/>
</dbReference>
<dbReference type="Gene3D" id="3.30.230.10">
    <property type="match status" value="1"/>
</dbReference>
<dbReference type="GO" id="GO:0004252">
    <property type="term" value="F:serine-type endopeptidase activity"/>
    <property type="evidence" value="ECO:0007669"/>
    <property type="project" value="UniProtKB-UniRule"/>
</dbReference>
<dbReference type="InterPro" id="IPR008269">
    <property type="entry name" value="Lon_proteolytic"/>
</dbReference>
<dbReference type="OrthoDB" id="2411602at2759"/>
<evidence type="ECO:0000256" key="6">
    <source>
        <dbReference type="ARBA" id="ARBA00023140"/>
    </source>
</evidence>
<protein>
    <submittedName>
        <fullName evidence="9">Serine-type endopeptidase</fullName>
    </submittedName>
</protein>
<evidence type="ECO:0000313" key="9">
    <source>
        <dbReference type="EMBL" id="GEM11455.1"/>
    </source>
</evidence>
<evidence type="ECO:0000256" key="5">
    <source>
        <dbReference type="ARBA" id="ARBA00022840"/>
    </source>
</evidence>
<keyword evidence="6" id="KW-0576">Peroxisome</keyword>
<keyword evidence="4 7" id="KW-0720">Serine protease</keyword>
<evidence type="ECO:0000256" key="3">
    <source>
        <dbReference type="ARBA" id="ARBA00022801"/>
    </source>
</evidence>
<gene>
    <name evidence="9" type="ORF">Rt10032_c15g5472</name>
</gene>
<dbReference type="FunFam" id="1.10.8.60:FF:000091">
    <property type="entry name" value="Lon protease homolog 2, peroxisomal"/>
    <property type="match status" value="1"/>
</dbReference>
<dbReference type="GO" id="GO:0005524">
    <property type="term" value="F:ATP binding"/>
    <property type="evidence" value="ECO:0007669"/>
    <property type="project" value="UniProtKB-KW"/>
</dbReference>
<dbReference type="PANTHER" id="PTHR10046">
    <property type="entry name" value="ATP DEPENDENT LON PROTEASE FAMILY MEMBER"/>
    <property type="match status" value="1"/>
</dbReference>
<evidence type="ECO:0000256" key="4">
    <source>
        <dbReference type="ARBA" id="ARBA00022825"/>
    </source>
</evidence>
<feature type="active site" evidence="7">
    <location>
        <position position="213"/>
    </location>
</feature>
<dbReference type="AlphaFoldDB" id="A0A511KNG0"/>
<dbReference type="Pfam" id="PF22667">
    <property type="entry name" value="Lon_lid"/>
    <property type="match status" value="1"/>
</dbReference>
<evidence type="ECO:0000313" key="10">
    <source>
        <dbReference type="Proteomes" id="UP000321518"/>
    </source>
</evidence>
<dbReference type="InterPro" id="IPR008268">
    <property type="entry name" value="Peptidase_S16_AS"/>
</dbReference>
<dbReference type="InterPro" id="IPR027417">
    <property type="entry name" value="P-loop_NTPase"/>
</dbReference>
<dbReference type="InterPro" id="IPR027065">
    <property type="entry name" value="Lon_Prtase"/>
</dbReference>
<accession>A0A511KNG0</accession>
<dbReference type="InterPro" id="IPR014721">
    <property type="entry name" value="Ribsml_uS5_D2-typ_fold_subgr"/>
</dbReference>
<dbReference type="GO" id="GO:0030163">
    <property type="term" value="P:protein catabolic process"/>
    <property type="evidence" value="ECO:0007669"/>
    <property type="project" value="InterPro"/>
</dbReference>
<comment type="similarity">
    <text evidence="7">Belongs to the peptidase S16 family.</text>
</comment>
<evidence type="ECO:0000256" key="1">
    <source>
        <dbReference type="ARBA" id="ARBA00022670"/>
    </source>
</evidence>
<evidence type="ECO:0000259" key="8">
    <source>
        <dbReference type="PROSITE" id="PS51786"/>
    </source>
</evidence>
<organism evidence="9 10">
    <name type="scientific">Rhodotorula toruloides</name>
    <name type="common">Yeast</name>
    <name type="synonym">Rhodosporidium toruloides</name>
    <dbReference type="NCBI Taxonomy" id="5286"/>
    <lineage>
        <taxon>Eukaryota</taxon>
        <taxon>Fungi</taxon>
        <taxon>Dikarya</taxon>
        <taxon>Basidiomycota</taxon>
        <taxon>Pucciniomycotina</taxon>
        <taxon>Microbotryomycetes</taxon>
        <taxon>Sporidiobolales</taxon>
        <taxon>Sporidiobolaceae</taxon>
        <taxon>Rhodotorula</taxon>
    </lineage>
</organism>
<reference evidence="9 10" key="1">
    <citation type="submission" date="2019-07" db="EMBL/GenBank/DDBJ databases">
        <title>Rhodotorula toruloides NBRC10032 genome sequencing.</title>
        <authorList>
            <person name="Shida Y."/>
            <person name="Takaku H."/>
            <person name="Ogasawara W."/>
            <person name="Mori K."/>
        </authorList>
    </citation>
    <scope>NUCLEOTIDE SEQUENCE [LARGE SCALE GENOMIC DNA]</scope>
    <source>
        <strain evidence="9 10">NBRC10032</strain>
    </source>
</reference>